<evidence type="ECO:0000256" key="1">
    <source>
        <dbReference type="SAM" id="Phobius"/>
    </source>
</evidence>
<dbReference type="RefSeq" id="WP_102205656.1">
    <property type="nucleotide sequence ID" value="NZ_CAWNVR010000661.1"/>
</dbReference>
<evidence type="ECO:0000313" key="3">
    <source>
        <dbReference type="Proteomes" id="UP000235036"/>
    </source>
</evidence>
<dbReference type="AlphaFoldDB" id="A0A2N6JXM2"/>
<keyword evidence="1" id="KW-0472">Membrane</keyword>
<comment type="caution">
    <text evidence="2">The sequence shown here is derived from an EMBL/GenBank/DDBJ whole genome shotgun (WGS) entry which is preliminary data.</text>
</comment>
<feature type="transmembrane region" description="Helical" evidence="1">
    <location>
        <begin position="104"/>
        <end position="124"/>
    </location>
</feature>
<gene>
    <name evidence="2" type="ORF">CEN44_22855</name>
</gene>
<feature type="transmembrane region" description="Helical" evidence="1">
    <location>
        <begin position="155"/>
        <end position="172"/>
    </location>
</feature>
<evidence type="ECO:0000313" key="2">
    <source>
        <dbReference type="EMBL" id="PLZ85210.1"/>
    </source>
</evidence>
<reference evidence="2 3" key="1">
    <citation type="submission" date="2017-08" db="EMBL/GenBank/DDBJ databases">
        <title>Genomes of Fischerella (Mastigocladus) sp. strains.</title>
        <authorList>
            <person name="Miller S.R."/>
        </authorList>
    </citation>
    <scope>NUCLEOTIDE SEQUENCE [LARGE SCALE GENOMIC DNA]</scope>
    <source>
        <strain evidence="2 3">CCMEE 5323</strain>
    </source>
</reference>
<proteinExistence type="predicted"/>
<name>A0A2N6JXM2_FISMU</name>
<keyword evidence="1" id="KW-1133">Transmembrane helix</keyword>
<keyword evidence="3" id="KW-1185">Reference proteome</keyword>
<feature type="transmembrane region" description="Helical" evidence="1">
    <location>
        <begin position="36"/>
        <end position="59"/>
    </location>
</feature>
<feature type="transmembrane region" description="Helical" evidence="1">
    <location>
        <begin position="66"/>
        <end position="84"/>
    </location>
</feature>
<keyword evidence="1" id="KW-0812">Transmembrane</keyword>
<protein>
    <recommendedName>
        <fullName evidence="4">Yip1 domain-containing protein</fullName>
    </recommendedName>
</protein>
<dbReference type="Proteomes" id="UP000235036">
    <property type="component" value="Unassembled WGS sequence"/>
</dbReference>
<organism evidence="2 3">
    <name type="scientific">Fischerella muscicola CCMEE 5323</name>
    <dbReference type="NCBI Taxonomy" id="2019572"/>
    <lineage>
        <taxon>Bacteria</taxon>
        <taxon>Bacillati</taxon>
        <taxon>Cyanobacteriota</taxon>
        <taxon>Cyanophyceae</taxon>
        <taxon>Nostocales</taxon>
        <taxon>Hapalosiphonaceae</taxon>
        <taxon>Fischerella</taxon>
    </lineage>
</organism>
<feature type="transmembrane region" description="Helical" evidence="1">
    <location>
        <begin position="131"/>
        <end position="149"/>
    </location>
</feature>
<dbReference type="EMBL" id="NRQW01000532">
    <property type="protein sequence ID" value="PLZ85210.1"/>
    <property type="molecule type" value="Genomic_DNA"/>
</dbReference>
<evidence type="ECO:0008006" key="4">
    <source>
        <dbReference type="Google" id="ProtNLM"/>
    </source>
</evidence>
<accession>A0A2N6JXM2</accession>
<sequence length="232" mass="25852">MTQTAFDRFWELIFGAIALNPQAFESIQILPQGFRVALYTALLAGFSQAFGQGIVLFVNRVKPIRFLLSLAIASVLFVFSVLFWGLSTWLVSWLFFDASTPYEVIWSLLGLAYAPMIFSFLVALPYFGVPINVILSIWTLLAFEVGLHAVLHVSIWRAFWCAALGWVVLQILQRTIGRPIAAIGVWLSNTVAGTKLVTDMRGIESLLQAGPQQIFSSIYRTGNTLNNRDDGE</sequence>